<dbReference type="SUPFAM" id="SSF48239">
    <property type="entry name" value="Terpenoid cyclases/Protein prenyltransferases"/>
    <property type="match status" value="1"/>
</dbReference>
<protein>
    <submittedName>
        <fullName evidence="2">Terpene cyclase/mutase family protein</fullName>
    </submittedName>
</protein>
<dbReference type="InterPro" id="IPR008930">
    <property type="entry name" value="Terpenoid_cyclase/PrenylTrfase"/>
</dbReference>
<keyword evidence="3" id="KW-1185">Reference proteome</keyword>
<dbReference type="Proteomes" id="UP001316184">
    <property type="component" value="Chromosome"/>
</dbReference>
<dbReference type="Gene3D" id="1.50.10.20">
    <property type="match status" value="1"/>
</dbReference>
<gene>
    <name evidence="2" type="ORF">NQV15_16295</name>
</gene>
<feature type="signal peptide" evidence="1">
    <location>
        <begin position="1"/>
        <end position="31"/>
    </location>
</feature>
<evidence type="ECO:0000313" key="3">
    <source>
        <dbReference type="Proteomes" id="UP001316184"/>
    </source>
</evidence>
<sequence length="521" mass="53165">MNSTTLRRLGAAVIAPALAAGMVVAAPSAQAAPNSYAYSAARWLSDQLTDGVVHNEQYDFDDYGLTLDIFFALNALDTRAGDQKRIIDALSADPSVYTGSGTAVYAGATGKLATAVQASGGQADDVAGVDLIKQAEALVTSSGRASDTFDPADEYGADYSNAIGQSFVVRALSTARSPLADETVDYLLEQQCDDGSFRVQMADEQCTTTVGTIDATALAVQALQVAKGAGQADVQDDIDQAVAWLLGQQAPDGGFSDEGTSNTNSTGLAAATLRATGKDGAAGSAAAFIVDHQVTDAVAEDSLLASELGAVAFDQAALDAAKASGIDETTRDQFIRATAQAAIGVNAQLSATSLAVTVPSGLRKAGSTIAVSATGLRAGEKYSLSVAGGGSFTGSADAEGRVARSVPTPAGTAQRLVTVVGSRSNRVGTTAVTLLGARKITPKLRHKTVKKGKKQTISVSGLTPGERVRVYLGGKLVKSGTVYSNGTYTAQSKVGKKAGKKTVKVIGAFADRTGSKSFRVK</sequence>
<dbReference type="EMBL" id="CP102173">
    <property type="protein sequence ID" value="UUP13388.1"/>
    <property type="molecule type" value="Genomic_DNA"/>
</dbReference>
<reference evidence="2 3" key="1">
    <citation type="submission" date="2022-08" db="EMBL/GenBank/DDBJ databases">
        <title>novel species in genus Aeromicrobium.</title>
        <authorList>
            <person name="Ye L."/>
        </authorList>
    </citation>
    <scope>NUCLEOTIDE SEQUENCE [LARGE SCALE GENOMIC DNA]</scope>
    <source>
        <strain evidence="3">zg-Y1379</strain>
    </source>
</reference>
<accession>A0ABY5M5E1</accession>
<keyword evidence="1" id="KW-0732">Signal</keyword>
<proteinExistence type="predicted"/>
<evidence type="ECO:0000313" key="2">
    <source>
        <dbReference type="EMBL" id="UUP13388.1"/>
    </source>
</evidence>
<organism evidence="2 3">
    <name type="scientific">Aeromicrobium wangtongii</name>
    <dbReference type="NCBI Taxonomy" id="2969247"/>
    <lineage>
        <taxon>Bacteria</taxon>
        <taxon>Bacillati</taxon>
        <taxon>Actinomycetota</taxon>
        <taxon>Actinomycetes</taxon>
        <taxon>Propionibacteriales</taxon>
        <taxon>Nocardioidaceae</taxon>
        <taxon>Aeromicrobium</taxon>
    </lineage>
</organism>
<dbReference type="RefSeq" id="WP_232403959.1">
    <property type="nucleotide sequence ID" value="NZ_CP102173.1"/>
</dbReference>
<feature type="chain" id="PRO_5045818343" evidence="1">
    <location>
        <begin position="32"/>
        <end position="521"/>
    </location>
</feature>
<evidence type="ECO:0000256" key="1">
    <source>
        <dbReference type="SAM" id="SignalP"/>
    </source>
</evidence>
<dbReference type="CDD" id="cd00688">
    <property type="entry name" value="ISOPREN_C2_like"/>
    <property type="match status" value="1"/>
</dbReference>
<name>A0ABY5M5E1_9ACTN</name>